<evidence type="ECO:0000313" key="3">
    <source>
        <dbReference type="Proteomes" id="UP000838878"/>
    </source>
</evidence>
<evidence type="ECO:0000256" key="1">
    <source>
        <dbReference type="SAM" id="MobiDB-lite"/>
    </source>
</evidence>
<keyword evidence="3" id="KW-1185">Reference proteome</keyword>
<protein>
    <submittedName>
        <fullName evidence="2">Uncharacterized protein</fullName>
    </submittedName>
</protein>
<feature type="compositionally biased region" description="Polar residues" evidence="1">
    <location>
        <begin position="30"/>
        <end position="45"/>
    </location>
</feature>
<proteinExistence type="predicted"/>
<gene>
    <name evidence="2" type="ORF">BINO364_LOCUS7234</name>
</gene>
<dbReference type="AlphaFoldDB" id="A0A8J9VXR6"/>
<sequence length="147" mass="16611">MNPLKHSKVFKTFSNSILLPRPDEPRPDLNYNSDESSIRNNTNSSKQIEEIIHYAPPQSADPSLGINTLSPNDLLNTILNPYSGGENLNKNIESEGMKLNVKEKSFSRDEIKQDSGTTRNEHLKVYNLNARKEDNKVNFNEAEVVVV</sequence>
<reference evidence="2" key="1">
    <citation type="submission" date="2021-12" db="EMBL/GenBank/DDBJ databases">
        <authorList>
            <person name="Martin H S."/>
        </authorList>
    </citation>
    <scope>NUCLEOTIDE SEQUENCE</scope>
</reference>
<dbReference type="Proteomes" id="UP000838878">
    <property type="component" value="Chromosome 2"/>
</dbReference>
<name>A0A8J9VXR6_9NEOP</name>
<organism evidence="2 3">
    <name type="scientific">Brenthis ino</name>
    <name type="common">lesser marbled fritillary</name>
    <dbReference type="NCBI Taxonomy" id="405034"/>
    <lineage>
        <taxon>Eukaryota</taxon>
        <taxon>Metazoa</taxon>
        <taxon>Ecdysozoa</taxon>
        <taxon>Arthropoda</taxon>
        <taxon>Hexapoda</taxon>
        <taxon>Insecta</taxon>
        <taxon>Pterygota</taxon>
        <taxon>Neoptera</taxon>
        <taxon>Endopterygota</taxon>
        <taxon>Lepidoptera</taxon>
        <taxon>Glossata</taxon>
        <taxon>Ditrysia</taxon>
        <taxon>Papilionoidea</taxon>
        <taxon>Nymphalidae</taxon>
        <taxon>Heliconiinae</taxon>
        <taxon>Argynnini</taxon>
        <taxon>Brenthis</taxon>
    </lineage>
</organism>
<dbReference type="EMBL" id="OV170222">
    <property type="protein sequence ID" value="CAH0721092.1"/>
    <property type="molecule type" value="Genomic_DNA"/>
</dbReference>
<accession>A0A8J9VXR6</accession>
<feature type="non-terminal residue" evidence="2">
    <location>
        <position position="147"/>
    </location>
</feature>
<feature type="region of interest" description="Disordered" evidence="1">
    <location>
        <begin position="17"/>
        <end position="45"/>
    </location>
</feature>
<evidence type="ECO:0000313" key="2">
    <source>
        <dbReference type="EMBL" id="CAH0721092.1"/>
    </source>
</evidence>
<dbReference type="OrthoDB" id="7488454at2759"/>